<dbReference type="Pfam" id="PF01230">
    <property type="entry name" value="HIT"/>
    <property type="match status" value="1"/>
</dbReference>
<dbReference type="GO" id="GO:0047710">
    <property type="term" value="F:bis(5'-adenosyl)-triphosphatase activity"/>
    <property type="evidence" value="ECO:0007669"/>
    <property type="project" value="UniProtKB-EC"/>
</dbReference>
<feature type="binding site" evidence="12">
    <location>
        <position position="407"/>
    </location>
    <ligand>
        <name>substrate</name>
    </ligand>
</feature>
<comment type="catalytic activity">
    <reaction evidence="7">
        <text>P(1),P(3)-bis(5'-adenosyl) triphosphate + H2O = AMP + ADP + 2 H(+)</text>
        <dbReference type="Rhea" id="RHEA:13893"/>
        <dbReference type="ChEBI" id="CHEBI:15377"/>
        <dbReference type="ChEBI" id="CHEBI:15378"/>
        <dbReference type="ChEBI" id="CHEBI:58529"/>
        <dbReference type="ChEBI" id="CHEBI:456215"/>
        <dbReference type="ChEBI" id="CHEBI:456216"/>
        <dbReference type="EC" id="3.6.1.29"/>
    </reaction>
</comment>
<dbReference type="Pfam" id="PF00795">
    <property type="entry name" value="CN_hydrolase"/>
    <property type="match status" value="1"/>
</dbReference>
<reference evidence="17 18" key="1">
    <citation type="submission" date="2024-04" db="EMBL/GenBank/DDBJ databases">
        <authorList>
            <person name="Rising A."/>
            <person name="Reimegard J."/>
            <person name="Sonavane S."/>
            <person name="Akerstrom W."/>
            <person name="Nylinder S."/>
            <person name="Hedman E."/>
            <person name="Kallberg Y."/>
        </authorList>
    </citation>
    <scope>NUCLEOTIDE SEQUENCE [LARGE SCALE GENOMIC DNA]</scope>
</reference>
<gene>
    <name evidence="17" type="ORF">LARSCL_LOCUS13621</name>
</gene>
<keyword evidence="18" id="KW-1185">Reference proteome</keyword>
<comment type="similarity">
    <text evidence="9">In the N-terminal section; belongs to the UPF0012 family.</text>
</comment>
<keyword evidence="4" id="KW-0547">Nucleotide-binding</keyword>
<evidence type="ECO:0000313" key="18">
    <source>
        <dbReference type="Proteomes" id="UP001497382"/>
    </source>
</evidence>
<dbReference type="InterPro" id="IPR045254">
    <property type="entry name" value="Nit1/2_C-N_Hydrolase"/>
</dbReference>
<dbReference type="CDD" id="cd07572">
    <property type="entry name" value="nit"/>
    <property type="match status" value="1"/>
</dbReference>
<keyword evidence="6" id="KW-0511">Multifunctional enzyme</keyword>
<evidence type="ECO:0000256" key="12">
    <source>
        <dbReference type="PIRSR" id="PIRSR639383-2"/>
    </source>
</evidence>
<dbReference type="SUPFAM" id="SSF56317">
    <property type="entry name" value="Carbon-nitrogen hydrolase"/>
    <property type="match status" value="1"/>
</dbReference>
<dbReference type="InterPro" id="IPR001110">
    <property type="entry name" value="UPF0012_CS"/>
</dbReference>
<dbReference type="PROSITE" id="PS50263">
    <property type="entry name" value="CN_HYDROLASE"/>
    <property type="match status" value="1"/>
</dbReference>
<feature type="active site" description="Tele-AMP-histidine intermediate" evidence="11">
    <location>
        <position position="420"/>
    </location>
</feature>
<dbReference type="GO" id="GO:0016811">
    <property type="term" value="F:hydrolase activity, acting on carbon-nitrogen (but not peptide) bonds, in linear amides"/>
    <property type="evidence" value="ECO:0007669"/>
    <property type="project" value="InterPro"/>
</dbReference>
<evidence type="ECO:0000256" key="6">
    <source>
        <dbReference type="ARBA" id="ARBA00023268"/>
    </source>
</evidence>
<dbReference type="FunFam" id="3.60.110.10:FF:000005">
    <property type="entry name" value="nitrilase homolog 1 isoform X1"/>
    <property type="match status" value="1"/>
</dbReference>
<dbReference type="InterPro" id="IPR039383">
    <property type="entry name" value="FHIT"/>
</dbReference>
<organism evidence="17 18">
    <name type="scientific">Larinioides sclopetarius</name>
    <dbReference type="NCBI Taxonomy" id="280406"/>
    <lineage>
        <taxon>Eukaryota</taxon>
        <taxon>Metazoa</taxon>
        <taxon>Ecdysozoa</taxon>
        <taxon>Arthropoda</taxon>
        <taxon>Chelicerata</taxon>
        <taxon>Arachnida</taxon>
        <taxon>Araneae</taxon>
        <taxon>Araneomorphae</taxon>
        <taxon>Entelegynae</taxon>
        <taxon>Araneoidea</taxon>
        <taxon>Araneidae</taxon>
        <taxon>Larinioides</taxon>
    </lineage>
</organism>
<dbReference type="PROSITE" id="PS51084">
    <property type="entry name" value="HIT_2"/>
    <property type="match status" value="1"/>
</dbReference>
<sequence length="473" mass="53282">MNLIKLLTRSSSVTKYFAPVLISSNRFFSRSSIMSSNRSMTIAVCQMTSTADRKKNFETCRDLISRAVSQNAKMVFLPEAFDHIGENRTQAFDLAEPLDGPLMSDYKRLAAEHSLWLSLGGFHEKDLERDKSRVYNSHVIINPNGEIASVYRKLHMFDIDIPGTVRLKETEFSIPGSKICPPVNTPVGKVGLGICYDLRFPEFSLALTKAGAEILTYPSAFTQYTGMAHWESLLRCRAIECQAYVVAAAQTGKHNPKRSSFGHAMVVDPWGCVIACCSEGVGITFADIHLDYIKKIRSEMPVWEHRRSELYGTIVAPKISPDAETTYMFATIQLIPNCIFYKTRYSIAFVNRKCVVPGHVLVTPIRCAKRLSDLNPNEVADLFLCVQTVQRKIEEAYDASSSSVAIQDGPEAGQTVPHVHVHILPRKLGDVKTNDDIYDKLESHDKGKDIEWRSPEEMMEEATRLKKYFYENC</sequence>
<protein>
    <recommendedName>
        <fullName evidence="10">Nitrilase and fragile histidine triad fusion protein NitFhit</fullName>
        <ecNumber evidence="3">3.6.1.29</ecNumber>
    </recommendedName>
</protein>
<feature type="domain" description="HIT" evidence="16">
    <location>
        <begin position="326"/>
        <end position="433"/>
    </location>
</feature>
<keyword evidence="5" id="KW-0378">Hydrolase</keyword>
<evidence type="ECO:0000256" key="8">
    <source>
        <dbReference type="ARBA" id="ARBA00057461"/>
    </source>
</evidence>
<dbReference type="Gene3D" id="3.30.428.10">
    <property type="entry name" value="HIT-like"/>
    <property type="match status" value="1"/>
</dbReference>
<dbReference type="PROSITE" id="PS01227">
    <property type="entry name" value="UPF0012"/>
    <property type="match status" value="1"/>
</dbReference>
<comment type="function">
    <text evidence="8">Cleaves A-5'-PPP-5'A to yield AMP and ADP.</text>
</comment>
<proteinExistence type="inferred from homology"/>
<evidence type="ECO:0000256" key="13">
    <source>
        <dbReference type="PIRSR" id="PIRSR639383-3"/>
    </source>
</evidence>
<dbReference type="InterPro" id="IPR036526">
    <property type="entry name" value="C-N_Hydrolase_sf"/>
</dbReference>
<evidence type="ECO:0000256" key="3">
    <source>
        <dbReference type="ARBA" id="ARBA00012377"/>
    </source>
</evidence>
<dbReference type="FunFam" id="3.30.428.10:FF:000011">
    <property type="entry name" value="Fragile histidine triad"/>
    <property type="match status" value="1"/>
</dbReference>
<evidence type="ECO:0000313" key="17">
    <source>
        <dbReference type="EMBL" id="CAL1285297.1"/>
    </source>
</evidence>
<comment type="cofactor">
    <cofactor evidence="1">
        <name>Mn(2+)</name>
        <dbReference type="ChEBI" id="CHEBI:29035"/>
    </cofactor>
</comment>
<evidence type="ECO:0000256" key="10">
    <source>
        <dbReference type="ARBA" id="ARBA00069577"/>
    </source>
</evidence>
<dbReference type="GO" id="GO:0000166">
    <property type="term" value="F:nucleotide binding"/>
    <property type="evidence" value="ECO:0007669"/>
    <property type="project" value="UniProtKB-KW"/>
</dbReference>
<dbReference type="Proteomes" id="UP001497382">
    <property type="component" value="Unassembled WGS sequence"/>
</dbReference>
<evidence type="ECO:0000256" key="4">
    <source>
        <dbReference type="ARBA" id="ARBA00022741"/>
    </source>
</evidence>
<dbReference type="PANTHER" id="PTHR23088:SF27">
    <property type="entry name" value="DEAMINATED GLUTATHIONE AMIDASE"/>
    <property type="match status" value="1"/>
</dbReference>
<evidence type="ECO:0000256" key="9">
    <source>
        <dbReference type="ARBA" id="ARBA00061127"/>
    </source>
</evidence>
<evidence type="ECO:0000259" key="16">
    <source>
        <dbReference type="PROSITE" id="PS51084"/>
    </source>
</evidence>
<feature type="site" description="Important for induction of apoptosis" evidence="13">
    <location>
        <position position="438"/>
    </location>
</feature>
<dbReference type="InterPro" id="IPR019808">
    <property type="entry name" value="Histidine_triad_CS"/>
</dbReference>
<dbReference type="PROSITE" id="PS00892">
    <property type="entry name" value="HIT_1"/>
    <property type="match status" value="1"/>
</dbReference>
<dbReference type="EC" id="3.6.1.29" evidence="3"/>
<comment type="caution">
    <text evidence="17">The sequence shown here is derived from an EMBL/GenBank/DDBJ whole genome shotgun (WGS) entry which is preliminary data.</text>
</comment>
<dbReference type="PANTHER" id="PTHR23088">
    <property type="entry name" value="NITRILASE-RELATED"/>
    <property type="match status" value="1"/>
</dbReference>
<dbReference type="InterPro" id="IPR011146">
    <property type="entry name" value="HIT-like"/>
</dbReference>
<accession>A0AAV2AN79</accession>
<dbReference type="Gene3D" id="3.60.110.10">
    <property type="entry name" value="Carbon-nitrogen hydrolase"/>
    <property type="match status" value="1"/>
</dbReference>
<feature type="binding site" evidence="12">
    <location>
        <begin position="413"/>
        <end position="416"/>
    </location>
    <ligand>
        <name>substrate</name>
    </ligand>
</feature>
<dbReference type="InterPro" id="IPR003010">
    <property type="entry name" value="C-N_Hydrolase"/>
</dbReference>
<evidence type="ECO:0000256" key="1">
    <source>
        <dbReference type="ARBA" id="ARBA00001936"/>
    </source>
</evidence>
<evidence type="ECO:0000256" key="11">
    <source>
        <dbReference type="PIRSR" id="PIRSR639383-1"/>
    </source>
</evidence>
<feature type="binding site" evidence="12">
    <location>
        <position position="351"/>
    </location>
    <ligand>
        <name>substrate</name>
    </ligand>
</feature>
<feature type="short sequence motif" description="Histidine triad motif" evidence="14">
    <location>
        <begin position="418"/>
        <end position="422"/>
    </location>
</feature>
<dbReference type="GO" id="GO:0006139">
    <property type="term" value="P:nucleobase-containing compound metabolic process"/>
    <property type="evidence" value="ECO:0007669"/>
    <property type="project" value="TreeGrafter"/>
</dbReference>
<dbReference type="AlphaFoldDB" id="A0AAV2AN79"/>
<feature type="binding site" evidence="12">
    <location>
        <position position="422"/>
    </location>
    <ligand>
        <name>substrate</name>
    </ligand>
</feature>
<name>A0AAV2AN79_9ARAC</name>
<evidence type="ECO:0000256" key="2">
    <source>
        <dbReference type="ARBA" id="ARBA00011881"/>
    </source>
</evidence>
<dbReference type="InterPro" id="IPR036265">
    <property type="entry name" value="HIT-like_sf"/>
</dbReference>
<dbReference type="EMBL" id="CAXIEN010000189">
    <property type="protein sequence ID" value="CAL1285297.1"/>
    <property type="molecule type" value="Genomic_DNA"/>
</dbReference>
<evidence type="ECO:0000259" key="15">
    <source>
        <dbReference type="PROSITE" id="PS50263"/>
    </source>
</evidence>
<evidence type="ECO:0000256" key="5">
    <source>
        <dbReference type="ARBA" id="ARBA00022801"/>
    </source>
</evidence>
<dbReference type="CDD" id="cd01275">
    <property type="entry name" value="FHIT"/>
    <property type="match status" value="1"/>
</dbReference>
<dbReference type="SUPFAM" id="SSF54197">
    <property type="entry name" value="HIT-like"/>
    <property type="match status" value="1"/>
</dbReference>
<feature type="domain" description="CN hydrolase" evidence="15">
    <location>
        <begin position="40"/>
        <end position="290"/>
    </location>
</feature>
<evidence type="ECO:0000256" key="14">
    <source>
        <dbReference type="PROSITE-ProRule" id="PRU00464"/>
    </source>
</evidence>
<evidence type="ECO:0000256" key="7">
    <source>
        <dbReference type="ARBA" id="ARBA00047780"/>
    </source>
</evidence>
<comment type="subunit">
    <text evidence="2">Homotetramer.</text>
</comment>